<evidence type="ECO:0000313" key="9">
    <source>
        <dbReference type="EMBL" id="QDT56924.1"/>
    </source>
</evidence>
<gene>
    <name evidence="9" type="primary">acpP_2</name>
    <name evidence="7" type="synonym">acpP</name>
    <name evidence="9" type="ORF">Pan44_49870</name>
</gene>
<evidence type="ECO:0000256" key="3">
    <source>
        <dbReference type="ARBA" id="ARBA00022553"/>
    </source>
</evidence>
<dbReference type="AlphaFoldDB" id="A0A517SLB9"/>
<dbReference type="PANTHER" id="PTHR20863">
    <property type="entry name" value="ACYL CARRIER PROTEIN"/>
    <property type="match status" value="1"/>
</dbReference>
<dbReference type="InterPro" id="IPR006162">
    <property type="entry name" value="Ppantetheine_attach_site"/>
</dbReference>
<dbReference type="PANTHER" id="PTHR20863:SF76">
    <property type="entry name" value="CARRIER DOMAIN-CONTAINING PROTEIN"/>
    <property type="match status" value="1"/>
</dbReference>
<keyword evidence="2 7" id="KW-0444">Lipid biosynthesis</keyword>
<keyword evidence="10" id="KW-1185">Reference proteome</keyword>
<keyword evidence="1 7" id="KW-0596">Phosphopantetheine</keyword>
<comment type="similarity">
    <text evidence="7">Belongs to the acyl carrier protein (ACP) family.</text>
</comment>
<evidence type="ECO:0000313" key="10">
    <source>
        <dbReference type="Proteomes" id="UP000315700"/>
    </source>
</evidence>
<evidence type="ECO:0000256" key="4">
    <source>
        <dbReference type="ARBA" id="ARBA00022832"/>
    </source>
</evidence>
<dbReference type="Gene3D" id="1.10.1200.10">
    <property type="entry name" value="ACP-like"/>
    <property type="match status" value="1"/>
</dbReference>
<organism evidence="9 10">
    <name type="scientific">Caulifigura coniformis</name>
    <dbReference type="NCBI Taxonomy" id="2527983"/>
    <lineage>
        <taxon>Bacteria</taxon>
        <taxon>Pseudomonadati</taxon>
        <taxon>Planctomycetota</taxon>
        <taxon>Planctomycetia</taxon>
        <taxon>Planctomycetales</taxon>
        <taxon>Planctomycetaceae</taxon>
        <taxon>Caulifigura</taxon>
    </lineage>
</organism>
<dbReference type="InterPro" id="IPR036736">
    <property type="entry name" value="ACP-like_sf"/>
</dbReference>
<feature type="domain" description="Carrier" evidence="8">
    <location>
        <begin position="5"/>
        <end position="80"/>
    </location>
</feature>
<dbReference type="RefSeq" id="WP_145034332.1">
    <property type="nucleotide sequence ID" value="NZ_CP036271.1"/>
</dbReference>
<dbReference type="UniPathway" id="UPA00094"/>
<proteinExistence type="inferred from homology"/>
<dbReference type="EMBL" id="CP036271">
    <property type="protein sequence ID" value="QDT56924.1"/>
    <property type="molecule type" value="Genomic_DNA"/>
</dbReference>
<evidence type="ECO:0000256" key="2">
    <source>
        <dbReference type="ARBA" id="ARBA00022516"/>
    </source>
</evidence>
<dbReference type="InterPro" id="IPR009081">
    <property type="entry name" value="PP-bd_ACP"/>
</dbReference>
<comment type="pathway">
    <text evidence="7">Lipid metabolism; fatty acid biosynthesis.</text>
</comment>
<keyword evidence="7" id="KW-0963">Cytoplasm</keyword>
<dbReference type="GO" id="GO:0005829">
    <property type="term" value="C:cytosol"/>
    <property type="evidence" value="ECO:0007669"/>
    <property type="project" value="TreeGrafter"/>
</dbReference>
<keyword evidence="6 7" id="KW-0275">Fatty acid biosynthesis</keyword>
<dbReference type="GO" id="GO:0000036">
    <property type="term" value="F:acyl carrier activity"/>
    <property type="evidence" value="ECO:0007669"/>
    <property type="project" value="UniProtKB-UniRule"/>
</dbReference>
<evidence type="ECO:0000256" key="7">
    <source>
        <dbReference type="HAMAP-Rule" id="MF_01217"/>
    </source>
</evidence>
<dbReference type="SUPFAM" id="SSF47336">
    <property type="entry name" value="ACP-like"/>
    <property type="match status" value="1"/>
</dbReference>
<dbReference type="KEGG" id="ccos:Pan44_49870"/>
<reference evidence="9 10" key="1">
    <citation type="submission" date="2019-02" db="EMBL/GenBank/DDBJ databases">
        <title>Deep-cultivation of Planctomycetes and their phenomic and genomic characterization uncovers novel biology.</title>
        <authorList>
            <person name="Wiegand S."/>
            <person name="Jogler M."/>
            <person name="Boedeker C."/>
            <person name="Pinto D."/>
            <person name="Vollmers J."/>
            <person name="Rivas-Marin E."/>
            <person name="Kohn T."/>
            <person name="Peeters S.H."/>
            <person name="Heuer A."/>
            <person name="Rast P."/>
            <person name="Oberbeckmann S."/>
            <person name="Bunk B."/>
            <person name="Jeske O."/>
            <person name="Meyerdierks A."/>
            <person name="Storesund J.E."/>
            <person name="Kallscheuer N."/>
            <person name="Luecker S."/>
            <person name="Lage O.M."/>
            <person name="Pohl T."/>
            <person name="Merkel B.J."/>
            <person name="Hornburger P."/>
            <person name="Mueller R.-W."/>
            <person name="Bruemmer F."/>
            <person name="Labrenz M."/>
            <person name="Spormann A.M."/>
            <person name="Op den Camp H."/>
            <person name="Overmann J."/>
            <person name="Amann R."/>
            <person name="Jetten M.S.M."/>
            <person name="Mascher T."/>
            <person name="Medema M.H."/>
            <person name="Devos D.P."/>
            <person name="Kaster A.-K."/>
            <person name="Ovreas L."/>
            <person name="Rohde M."/>
            <person name="Galperin M.Y."/>
            <person name="Jogler C."/>
        </authorList>
    </citation>
    <scope>NUCLEOTIDE SEQUENCE [LARGE SCALE GENOMIC DNA]</scope>
    <source>
        <strain evidence="9 10">Pan44</strain>
    </source>
</reference>
<keyword evidence="4 7" id="KW-0276">Fatty acid metabolism</keyword>
<dbReference type="PROSITE" id="PS00012">
    <property type="entry name" value="PHOSPHOPANTETHEINE"/>
    <property type="match status" value="1"/>
</dbReference>
<keyword evidence="3 7" id="KW-0597">Phosphoprotein</keyword>
<dbReference type="InterPro" id="IPR003231">
    <property type="entry name" value="ACP"/>
</dbReference>
<name>A0A517SLB9_9PLAN</name>
<dbReference type="InParanoid" id="A0A517SLB9"/>
<evidence type="ECO:0000259" key="8">
    <source>
        <dbReference type="PROSITE" id="PS50075"/>
    </source>
</evidence>
<dbReference type="Proteomes" id="UP000315700">
    <property type="component" value="Chromosome"/>
</dbReference>
<evidence type="ECO:0000256" key="1">
    <source>
        <dbReference type="ARBA" id="ARBA00022450"/>
    </source>
</evidence>
<comment type="subcellular location">
    <subcellularLocation>
        <location evidence="7">Cytoplasm</location>
    </subcellularLocation>
</comment>
<keyword evidence="5 7" id="KW-0443">Lipid metabolism</keyword>
<dbReference type="OrthoDB" id="9809025at2"/>
<dbReference type="HAMAP" id="MF_01217">
    <property type="entry name" value="Acyl_carrier"/>
    <property type="match status" value="1"/>
</dbReference>
<evidence type="ECO:0000256" key="5">
    <source>
        <dbReference type="ARBA" id="ARBA00023098"/>
    </source>
</evidence>
<dbReference type="GO" id="GO:0009245">
    <property type="term" value="P:lipid A biosynthetic process"/>
    <property type="evidence" value="ECO:0007669"/>
    <property type="project" value="TreeGrafter"/>
</dbReference>
<evidence type="ECO:0000256" key="6">
    <source>
        <dbReference type="ARBA" id="ARBA00023160"/>
    </source>
</evidence>
<dbReference type="GO" id="GO:0000035">
    <property type="term" value="F:acyl binding"/>
    <property type="evidence" value="ECO:0007669"/>
    <property type="project" value="TreeGrafter"/>
</dbReference>
<protein>
    <recommendedName>
        <fullName evidence="7">Acyl carrier protein</fullName>
        <shortName evidence="7">ACP</shortName>
    </recommendedName>
</protein>
<dbReference type="Pfam" id="PF00550">
    <property type="entry name" value="PP-binding"/>
    <property type="match status" value="1"/>
</dbReference>
<feature type="modified residue" description="O-(pantetheine 4'-phosphoryl)serine" evidence="7">
    <location>
        <position position="40"/>
    </location>
</feature>
<dbReference type="GO" id="GO:0016020">
    <property type="term" value="C:membrane"/>
    <property type="evidence" value="ECO:0007669"/>
    <property type="project" value="GOC"/>
</dbReference>
<comment type="PTM">
    <text evidence="7">4'-phosphopantetheine is transferred from CoA to a specific serine of apo-ACP by AcpS. This modification is essential for activity because fatty acids are bound in thioester linkage to the sulfhydryl of the prosthetic group.</text>
</comment>
<sequence length="128" mass="14020">MASQQEVFEKVRETLVDALGVDDDEVTPQATLIGDLGAESIDFLDIVFRLEKNFDIKIPRGELFPENITAADSGFVQDGAITPSGIAELRKRMPHADIDKLAANPKVENIQDLFTVDMVCKFIAGKLG</sequence>
<comment type="function">
    <text evidence="7">Carrier of the growing fatty acid chain in fatty acid biosynthesis.</text>
</comment>
<dbReference type="PROSITE" id="PS50075">
    <property type="entry name" value="CARRIER"/>
    <property type="match status" value="1"/>
</dbReference>
<accession>A0A517SLB9</accession>